<evidence type="ECO:0000313" key="2">
    <source>
        <dbReference type="EMBL" id="NMH60192.1"/>
    </source>
</evidence>
<dbReference type="InterPro" id="IPR007345">
    <property type="entry name" value="Polysacch_pyruvyl_Trfase"/>
</dbReference>
<dbReference type="EMBL" id="JAATNW010000004">
    <property type="protein sequence ID" value="NMH60192.1"/>
    <property type="molecule type" value="Genomic_DNA"/>
</dbReference>
<dbReference type="RefSeq" id="WP_169210740.1">
    <property type="nucleotide sequence ID" value="NZ_JAATNW010000004.1"/>
</dbReference>
<organism evidence="2 3">
    <name type="scientific">Alteromonas ponticola</name>
    <dbReference type="NCBI Taxonomy" id="2720613"/>
    <lineage>
        <taxon>Bacteria</taxon>
        <taxon>Pseudomonadati</taxon>
        <taxon>Pseudomonadota</taxon>
        <taxon>Gammaproteobacteria</taxon>
        <taxon>Alteromonadales</taxon>
        <taxon>Alteromonadaceae</taxon>
        <taxon>Alteromonas/Salinimonas group</taxon>
        <taxon>Alteromonas</taxon>
    </lineage>
</organism>
<gene>
    <name evidence="2" type="ORF">HCJ96_09200</name>
</gene>
<comment type="caution">
    <text evidence="2">The sequence shown here is derived from an EMBL/GenBank/DDBJ whole genome shotgun (WGS) entry which is preliminary data.</text>
</comment>
<evidence type="ECO:0000313" key="3">
    <source>
        <dbReference type="Proteomes" id="UP000709336"/>
    </source>
</evidence>
<dbReference type="GO" id="GO:0016740">
    <property type="term" value="F:transferase activity"/>
    <property type="evidence" value="ECO:0007669"/>
    <property type="project" value="UniProtKB-KW"/>
</dbReference>
<proteinExistence type="predicted"/>
<name>A0ABX1R3X7_9ALTE</name>
<dbReference type="Proteomes" id="UP000709336">
    <property type="component" value="Unassembled WGS sequence"/>
</dbReference>
<feature type="domain" description="Polysaccharide pyruvyl transferase" evidence="1">
    <location>
        <begin position="99"/>
        <end position="255"/>
    </location>
</feature>
<dbReference type="Pfam" id="PF04230">
    <property type="entry name" value="PS_pyruv_trans"/>
    <property type="match status" value="1"/>
</dbReference>
<accession>A0ABX1R3X7</accession>
<keyword evidence="2" id="KW-0808">Transferase</keyword>
<evidence type="ECO:0000259" key="1">
    <source>
        <dbReference type="Pfam" id="PF04230"/>
    </source>
</evidence>
<reference evidence="2 3" key="1">
    <citation type="submission" date="2020-03" db="EMBL/GenBank/DDBJ databases">
        <title>Alteromonas ponticola sp. nov., isolated from seawater.</title>
        <authorList>
            <person name="Yoon J.-H."/>
            <person name="Kim Y.-O."/>
        </authorList>
    </citation>
    <scope>NUCLEOTIDE SEQUENCE [LARGE SCALE GENOMIC DNA]</scope>
    <source>
        <strain evidence="2 3">MYP5</strain>
    </source>
</reference>
<keyword evidence="3" id="KW-1185">Reference proteome</keyword>
<sequence>MNTTQFSEMRYLMSKIKTKLHKIFRSLMQSKGTRTDRTPAHVLEARKVLGGVNLVGFSEVFSGNFGDLVGPYIYQKLTGKTADTFPVNKQKVPEERKHFLIIGSILHFSTNQSHLWGIGLMKARDAEKHKEVFSASRIFAVRGPITRKHLISSGIISERHPLAYGDPAILLPLFHNPECEKKYEIGLIPHVKDYEKVKEKYKDQPHVRVIQLGDLGYEFSNIEPVIDEIKECQRVISSSLHGVIVCHSYDVPVCWANFTEVTKRGKSGTSHTKFKDYYLSVALECPNPVDLTTQLFSEADLTFTLPEKGKIEELQKGLINFAPFNISHNPLAS</sequence>
<protein>
    <submittedName>
        <fullName evidence="2">Polysaccharide pyruvyl transferase family protein</fullName>
    </submittedName>
</protein>